<name>A0A369AYX2_9FIRM</name>
<feature type="DNA-binding region" description="OmpR/PhoB-type" evidence="7">
    <location>
        <begin position="131"/>
        <end position="231"/>
    </location>
</feature>
<dbReference type="InterPro" id="IPR001867">
    <property type="entry name" value="OmpR/PhoB-type_DNA-bd"/>
</dbReference>
<evidence type="ECO:0000259" key="9">
    <source>
        <dbReference type="PROSITE" id="PS51755"/>
    </source>
</evidence>
<sequence>MVREINNMKTILILEDDENLSRGIAFTFERDGYDVVSAGSIKDGKRMLEQHKIDIIILDLGLPDGNGMDLCKEIRTHSKVPIIMLTACDLETDEVSGLLAGADDYITKPFSLSVLRARVEALLRRTEAENRHIILSSKYRLDTNLCKFFREAEEIPISATEYKLLYFLMTNTGQVLSKEQILSSLWDNEGNFVDENTLPVNISRLRAKLEDDPKNPHIIKTIHGIGYIWNGGM</sequence>
<evidence type="ECO:0000313" key="10">
    <source>
        <dbReference type="EMBL" id="RCX14351.1"/>
    </source>
</evidence>
<gene>
    <name evidence="10" type="ORF">DFR58_11575</name>
</gene>
<dbReference type="Proteomes" id="UP000253034">
    <property type="component" value="Unassembled WGS sequence"/>
</dbReference>
<keyword evidence="11" id="KW-1185">Reference proteome</keyword>
<dbReference type="SMART" id="SM00448">
    <property type="entry name" value="REC"/>
    <property type="match status" value="1"/>
</dbReference>
<dbReference type="PROSITE" id="PS50110">
    <property type="entry name" value="RESPONSE_REGULATORY"/>
    <property type="match status" value="1"/>
</dbReference>
<dbReference type="GO" id="GO:0000976">
    <property type="term" value="F:transcription cis-regulatory region binding"/>
    <property type="evidence" value="ECO:0007669"/>
    <property type="project" value="TreeGrafter"/>
</dbReference>
<dbReference type="GO" id="GO:0032993">
    <property type="term" value="C:protein-DNA complex"/>
    <property type="evidence" value="ECO:0007669"/>
    <property type="project" value="TreeGrafter"/>
</dbReference>
<feature type="domain" description="Response regulatory" evidence="8">
    <location>
        <begin position="10"/>
        <end position="123"/>
    </location>
</feature>
<evidence type="ECO:0000256" key="3">
    <source>
        <dbReference type="ARBA" id="ARBA00023125"/>
    </source>
</evidence>
<dbReference type="InterPro" id="IPR039420">
    <property type="entry name" value="WalR-like"/>
</dbReference>
<keyword evidence="3 7" id="KW-0238">DNA-binding</keyword>
<dbReference type="Gene3D" id="3.40.50.2300">
    <property type="match status" value="1"/>
</dbReference>
<keyword evidence="2" id="KW-0805">Transcription regulation</keyword>
<dbReference type="CDD" id="cd00383">
    <property type="entry name" value="trans_reg_C"/>
    <property type="match status" value="1"/>
</dbReference>
<proteinExistence type="predicted"/>
<dbReference type="Gene3D" id="6.10.250.690">
    <property type="match status" value="1"/>
</dbReference>
<feature type="modified residue" description="4-aspartylphosphate" evidence="6">
    <location>
        <position position="59"/>
    </location>
</feature>
<dbReference type="EMBL" id="QPJT01000015">
    <property type="protein sequence ID" value="RCX14351.1"/>
    <property type="molecule type" value="Genomic_DNA"/>
</dbReference>
<dbReference type="SMART" id="SM00862">
    <property type="entry name" value="Trans_reg_C"/>
    <property type="match status" value="1"/>
</dbReference>
<protein>
    <recommendedName>
        <fullName evidence="1">Stage 0 sporulation protein A homolog</fullName>
    </recommendedName>
</protein>
<dbReference type="Pfam" id="PF00072">
    <property type="entry name" value="Response_reg"/>
    <property type="match status" value="1"/>
</dbReference>
<reference evidence="10 11" key="1">
    <citation type="submission" date="2018-07" db="EMBL/GenBank/DDBJ databases">
        <title>Genomic Encyclopedia of Type Strains, Phase IV (KMG-IV): sequencing the most valuable type-strain genomes for metagenomic binning, comparative biology and taxonomic classification.</title>
        <authorList>
            <person name="Goeker M."/>
        </authorList>
    </citation>
    <scope>NUCLEOTIDE SEQUENCE [LARGE SCALE GENOMIC DNA]</scope>
    <source>
        <strain evidence="10 11">DSM 27016</strain>
    </source>
</reference>
<evidence type="ECO:0000256" key="5">
    <source>
        <dbReference type="ARBA" id="ARBA00024867"/>
    </source>
</evidence>
<dbReference type="CDD" id="cd17574">
    <property type="entry name" value="REC_OmpR"/>
    <property type="match status" value="1"/>
</dbReference>
<evidence type="ECO:0000259" key="8">
    <source>
        <dbReference type="PROSITE" id="PS50110"/>
    </source>
</evidence>
<dbReference type="SUPFAM" id="SSF52172">
    <property type="entry name" value="CheY-like"/>
    <property type="match status" value="1"/>
</dbReference>
<dbReference type="GO" id="GO:0000156">
    <property type="term" value="F:phosphorelay response regulator activity"/>
    <property type="evidence" value="ECO:0007669"/>
    <property type="project" value="TreeGrafter"/>
</dbReference>
<evidence type="ECO:0000256" key="6">
    <source>
        <dbReference type="PROSITE-ProRule" id="PRU00169"/>
    </source>
</evidence>
<dbReference type="InterPro" id="IPR001789">
    <property type="entry name" value="Sig_transdc_resp-reg_receiver"/>
</dbReference>
<accession>A0A369AYX2</accession>
<evidence type="ECO:0000256" key="2">
    <source>
        <dbReference type="ARBA" id="ARBA00023015"/>
    </source>
</evidence>
<keyword evidence="6" id="KW-0597">Phosphoprotein</keyword>
<evidence type="ECO:0000256" key="7">
    <source>
        <dbReference type="PROSITE-ProRule" id="PRU01091"/>
    </source>
</evidence>
<dbReference type="PANTHER" id="PTHR48111">
    <property type="entry name" value="REGULATOR OF RPOS"/>
    <property type="match status" value="1"/>
</dbReference>
<dbReference type="Pfam" id="PF00486">
    <property type="entry name" value="Trans_reg_C"/>
    <property type="match status" value="1"/>
</dbReference>
<evidence type="ECO:0000256" key="4">
    <source>
        <dbReference type="ARBA" id="ARBA00023163"/>
    </source>
</evidence>
<evidence type="ECO:0000313" key="11">
    <source>
        <dbReference type="Proteomes" id="UP000253034"/>
    </source>
</evidence>
<dbReference type="InterPro" id="IPR011006">
    <property type="entry name" value="CheY-like_superfamily"/>
</dbReference>
<dbReference type="PANTHER" id="PTHR48111:SF73">
    <property type="entry name" value="ALKALINE PHOSPHATASE SYNTHESIS TRANSCRIPTIONAL REGULATORY PROTEIN PHOP"/>
    <property type="match status" value="1"/>
</dbReference>
<comment type="caution">
    <text evidence="10">The sequence shown here is derived from an EMBL/GenBank/DDBJ whole genome shotgun (WGS) entry which is preliminary data.</text>
</comment>
<dbReference type="AlphaFoldDB" id="A0A369AYX2"/>
<organism evidence="10 11">
    <name type="scientific">Anaerobacterium chartisolvens</name>
    <dbReference type="NCBI Taxonomy" id="1297424"/>
    <lineage>
        <taxon>Bacteria</taxon>
        <taxon>Bacillati</taxon>
        <taxon>Bacillota</taxon>
        <taxon>Clostridia</taxon>
        <taxon>Eubacteriales</taxon>
        <taxon>Oscillospiraceae</taxon>
        <taxon>Anaerobacterium</taxon>
    </lineage>
</organism>
<feature type="domain" description="OmpR/PhoB-type" evidence="9">
    <location>
        <begin position="131"/>
        <end position="231"/>
    </location>
</feature>
<dbReference type="InterPro" id="IPR036388">
    <property type="entry name" value="WH-like_DNA-bd_sf"/>
</dbReference>
<dbReference type="PROSITE" id="PS51755">
    <property type="entry name" value="OMPR_PHOB"/>
    <property type="match status" value="1"/>
</dbReference>
<dbReference type="GO" id="GO:0005829">
    <property type="term" value="C:cytosol"/>
    <property type="evidence" value="ECO:0007669"/>
    <property type="project" value="TreeGrafter"/>
</dbReference>
<evidence type="ECO:0000256" key="1">
    <source>
        <dbReference type="ARBA" id="ARBA00018672"/>
    </source>
</evidence>
<dbReference type="Gene3D" id="1.10.10.10">
    <property type="entry name" value="Winged helix-like DNA-binding domain superfamily/Winged helix DNA-binding domain"/>
    <property type="match status" value="1"/>
</dbReference>
<dbReference type="GO" id="GO:0006355">
    <property type="term" value="P:regulation of DNA-templated transcription"/>
    <property type="evidence" value="ECO:0007669"/>
    <property type="project" value="InterPro"/>
</dbReference>
<comment type="function">
    <text evidence="5">May play the central regulatory role in sporulation. It may be an element of the effector pathway responsible for the activation of sporulation genes in response to nutritional stress. Spo0A may act in concert with spo0H (a sigma factor) to control the expression of some genes that are critical to the sporulation process.</text>
</comment>
<keyword evidence="4" id="KW-0804">Transcription</keyword>